<dbReference type="Pfam" id="PF05982">
    <property type="entry name" value="Sbt_1"/>
    <property type="match status" value="1"/>
</dbReference>
<keyword evidence="1" id="KW-0812">Transmembrane</keyword>
<comment type="caution">
    <text evidence="2">The sequence shown here is derived from an EMBL/GenBank/DDBJ whole genome shotgun (WGS) entry which is preliminary data.</text>
</comment>
<dbReference type="PANTHER" id="PTHR40400:SF1">
    <property type="entry name" value="SLR1512 PROTEIN"/>
    <property type="match status" value="1"/>
</dbReference>
<name>A0ABS6JWF6_9BACI</name>
<evidence type="ECO:0000313" key="2">
    <source>
        <dbReference type="EMBL" id="MBU9722927.1"/>
    </source>
</evidence>
<keyword evidence="1" id="KW-1133">Transmembrane helix</keyword>
<feature type="transmembrane region" description="Helical" evidence="1">
    <location>
        <begin position="301"/>
        <end position="325"/>
    </location>
</feature>
<dbReference type="Proteomes" id="UP000790580">
    <property type="component" value="Unassembled WGS sequence"/>
</dbReference>
<sequence>MTQIIEIAYANLLSPMILFFLLGIIAVLVNSDLKVPTAFYSGYTMIILFTIGIKGGVELRNVSIMEMLPTIGAAIFLSLLMFFIAHLLISKVFRYPVVDSFAIAAHYGSVSAVTFIAALAFLDKVGMPYESYMSAVLVIMEGPAIILAIILYKLYASSHGEKDTNPNANLKHVIKEAFFGKSIFLLLGGIFIGLVAHVDGLAMIQPLFGDLFYGILCIFLLHMGMIATQSLLKIRNISPVSFLFAFILPLIGGALGVITGNLIGLSTGGAMILGVLSGSASYIAAPAAIGQAMPKANSGLYLGSSLGLTLPFNLIIGIPLFYWFATTVSSIW</sequence>
<organism evidence="2 3">
    <name type="scientific">Evansella alkalicola</name>
    <dbReference type="NCBI Taxonomy" id="745819"/>
    <lineage>
        <taxon>Bacteria</taxon>
        <taxon>Bacillati</taxon>
        <taxon>Bacillota</taxon>
        <taxon>Bacilli</taxon>
        <taxon>Bacillales</taxon>
        <taxon>Bacillaceae</taxon>
        <taxon>Evansella</taxon>
    </lineage>
</organism>
<feature type="transmembrane region" description="Helical" evidence="1">
    <location>
        <begin position="134"/>
        <end position="156"/>
    </location>
</feature>
<feature type="transmembrane region" description="Helical" evidence="1">
    <location>
        <begin position="210"/>
        <end position="228"/>
    </location>
</feature>
<protein>
    <submittedName>
        <fullName evidence="2">Sodium-dependent bicarbonate transport family permease</fullName>
    </submittedName>
</protein>
<dbReference type="InterPro" id="IPR010293">
    <property type="entry name" value="Sbt_1"/>
</dbReference>
<gene>
    <name evidence="2" type="ORF">KS407_16030</name>
</gene>
<keyword evidence="1" id="KW-0472">Membrane</keyword>
<feature type="transmembrane region" description="Helical" evidence="1">
    <location>
        <begin position="101"/>
        <end position="122"/>
    </location>
</feature>
<evidence type="ECO:0000313" key="3">
    <source>
        <dbReference type="Proteomes" id="UP000790580"/>
    </source>
</evidence>
<feature type="transmembrane region" description="Helical" evidence="1">
    <location>
        <begin position="12"/>
        <end position="30"/>
    </location>
</feature>
<feature type="transmembrane region" description="Helical" evidence="1">
    <location>
        <begin position="269"/>
        <end position="289"/>
    </location>
</feature>
<reference evidence="2 3" key="1">
    <citation type="submission" date="2021-06" db="EMBL/GenBank/DDBJ databases">
        <title>Bacillus sp. RD4P76, an endophyte from a halophyte.</title>
        <authorList>
            <person name="Sun J.-Q."/>
        </authorList>
    </citation>
    <scope>NUCLEOTIDE SEQUENCE [LARGE SCALE GENOMIC DNA]</scope>
    <source>
        <strain evidence="2 3">JCM 17098</strain>
    </source>
</reference>
<dbReference type="RefSeq" id="WP_088073594.1">
    <property type="nucleotide sequence ID" value="NZ_JAHQCR010000063.1"/>
</dbReference>
<proteinExistence type="predicted"/>
<feature type="transmembrane region" description="Helical" evidence="1">
    <location>
        <begin position="177"/>
        <end position="198"/>
    </location>
</feature>
<feature type="transmembrane region" description="Helical" evidence="1">
    <location>
        <begin position="240"/>
        <end position="263"/>
    </location>
</feature>
<dbReference type="PANTHER" id="PTHR40400">
    <property type="entry name" value="SLR1512 PROTEIN"/>
    <property type="match status" value="1"/>
</dbReference>
<dbReference type="EMBL" id="JAHQCR010000063">
    <property type="protein sequence ID" value="MBU9722927.1"/>
    <property type="molecule type" value="Genomic_DNA"/>
</dbReference>
<keyword evidence="3" id="KW-1185">Reference proteome</keyword>
<feature type="transmembrane region" description="Helical" evidence="1">
    <location>
        <begin position="67"/>
        <end position="89"/>
    </location>
</feature>
<accession>A0ABS6JWF6</accession>
<evidence type="ECO:0000256" key="1">
    <source>
        <dbReference type="SAM" id="Phobius"/>
    </source>
</evidence>
<feature type="transmembrane region" description="Helical" evidence="1">
    <location>
        <begin position="37"/>
        <end position="55"/>
    </location>
</feature>